<dbReference type="InterPro" id="IPR027417">
    <property type="entry name" value="P-loop_NTPase"/>
</dbReference>
<keyword evidence="1" id="KW-0347">Helicase</keyword>
<dbReference type="PROSITE" id="PS51192">
    <property type="entry name" value="HELICASE_ATP_BIND_1"/>
    <property type="match status" value="1"/>
</dbReference>
<dbReference type="InterPro" id="IPR006935">
    <property type="entry name" value="Helicase/UvrB_N"/>
</dbReference>
<feature type="domain" description="Helicase C-terminal" evidence="3">
    <location>
        <begin position="313"/>
        <end position="453"/>
    </location>
</feature>
<dbReference type="SMART" id="SM00490">
    <property type="entry name" value="HELICc"/>
    <property type="match status" value="1"/>
</dbReference>
<dbReference type="KEGG" id="zmk:HG535_0C03570"/>
<dbReference type="PANTHER" id="PTHR47396:SF1">
    <property type="entry name" value="ATP-DEPENDENT HELICASE IRC3-RELATED"/>
    <property type="match status" value="1"/>
</dbReference>
<dbReference type="InterPro" id="IPR050742">
    <property type="entry name" value="Helicase_Restrict-Modif_Enz"/>
</dbReference>
<dbReference type="GO" id="GO:0070125">
    <property type="term" value="P:mitochondrial translational elongation"/>
    <property type="evidence" value="ECO:0007669"/>
    <property type="project" value="TreeGrafter"/>
</dbReference>
<dbReference type="EMBL" id="CP058606">
    <property type="protein sequence ID" value="QLG72004.1"/>
    <property type="molecule type" value="Genomic_DNA"/>
</dbReference>
<accession>A0A7H9B0V4</accession>
<dbReference type="GO" id="GO:0032042">
    <property type="term" value="P:mitochondrial DNA metabolic process"/>
    <property type="evidence" value="ECO:0007669"/>
    <property type="project" value="TreeGrafter"/>
</dbReference>
<dbReference type="SUPFAM" id="SSF52540">
    <property type="entry name" value="P-loop containing nucleoside triphosphate hydrolases"/>
    <property type="match status" value="1"/>
</dbReference>
<dbReference type="InterPro" id="IPR014001">
    <property type="entry name" value="Helicase_ATP-bd"/>
</dbReference>
<sequence length="698" mass="79141">MIMRGQSVQQEGKDCGIVVVAVVGVKMLGLRCLWVPSSGLGTALWRCRAIFPRQFVRCQGSLTLRDYQQHVIDKCIHRIIDRHDSNGRIRLGVSLATGGGKTVIFSNLINQLALAKKCQAALILVHRRELVQQAAATIRKCVPNCHVLIEMGTSSVPEETVQFKGATTVIIASVQSLVRRIDKYSGDFFDLIIIDEAHHSVANSYQSVLNHFNDGVPRIGFSATFERADNKALSTVIDEIVYHRGILEMIGDKWLCEGKFTQVKVDYDLSKVGISSVTNDFKIERLSQVMNNDRVNEIIVQTYIHKNGIGCGRGEKNFKSTLLFAIDISHVNSLQRKFAEHDIKVSSVTSATRIDERDRIVREFKLGNIQVLINCGIFTEGTDMPNIDCILLCRPTRSRSLLIQMIGRGLRLHHSKKHCSIIDFTGNTSQVGVVSVPTLAGIENYDDTLEDATIQDLQSIKDEFQFNEGKREEKEIAAQKSFDIFLDKMDAFDLTLSSFETFRSYHDHFSISDAAATEIPDSLNELNLFYNSRYPWAKFSDNAWALSLQNNHHLRVYKKDGNYSLRLYREIPSYLRDTTNTKFVPRELIIDENLLKIIGKVEQVMEKLTETNKDDNKVKNLTKFARWRYEPATPKQKNFIKKRLTARSTEFSVPVSDIESYIQKLTKGQASNILFACNLAPVYPIKSLLRIVKYKKTA</sequence>
<dbReference type="Pfam" id="PF04851">
    <property type="entry name" value="ResIII"/>
    <property type="match status" value="1"/>
</dbReference>
<dbReference type="Proteomes" id="UP000509704">
    <property type="component" value="Chromosome 3"/>
</dbReference>
<dbReference type="InterPro" id="IPR001650">
    <property type="entry name" value="Helicase_C-like"/>
</dbReference>
<dbReference type="GO" id="GO:0036121">
    <property type="term" value="F:double-stranded DNA helicase activity"/>
    <property type="evidence" value="ECO:0007669"/>
    <property type="project" value="TreeGrafter"/>
</dbReference>
<organism evidence="4 5">
    <name type="scientific">Zygotorulaspora mrakii</name>
    <name type="common">Zygosaccharomyces mrakii</name>
    <dbReference type="NCBI Taxonomy" id="42260"/>
    <lineage>
        <taxon>Eukaryota</taxon>
        <taxon>Fungi</taxon>
        <taxon>Dikarya</taxon>
        <taxon>Ascomycota</taxon>
        <taxon>Saccharomycotina</taxon>
        <taxon>Saccharomycetes</taxon>
        <taxon>Saccharomycetales</taxon>
        <taxon>Saccharomycetaceae</taxon>
        <taxon>Zygotorulaspora</taxon>
    </lineage>
</organism>
<dbReference type="RefSeq" id="XP_037143732.1">
    <property type="nucleotide sequence ID" value="XM_037287837.1"/>
</dbReference>
<dbReference type="GO" id="GO:0005524">
    <property type="term" value="F:ATP binding"/>
    <property type="evidence" value="ECO:0007669"/>
    <property type="project" value="InterPro"/>
</dbReference>
<evidence type="ECO:0008006" key="6">
    <source>
        <dbReference type="Google" id="ProtNLM"/>
    </source>
</evidence>
<dbReference type="GO" id="GO:0061749">
    <property type="term" value="F:forked DNA-dependent helicase activity"/>
    <property type="evidence" value="ECO:0007669"/>
    <property type="project" value="TreeGrafter"/>
</dbReference>
<evidence type="ECO:0000259" key="3">
    <source>
        <dbReference type="PROSITE" id="PS51194"/>
    </source>
</evidence>
<dbReference type="PANTHER" id="PTHR47396">
    <property type="entry name" value="TYPE I RESTRICTION ENZYME ECOKI R PROTEIN"/>
    <property type="match status" value="1"/>
</dbReference>
<reference evidence="4 5" key="1">
    <citation type="submission" date="2020-07" db="EMBL/GenBank/DDBJ databases">
        <title>The yeast mating-type switching endonuclease HO is a domesticated member of an unorthodox homing genetic element family.</title>
        <authorList>
            <person name="Coughlan A.Y."/>
            <person name="Lombardi L."/>
            <person name="Braun-Galleani S."/>
            <person name="Martos A.R."/>
            <person name="Galeote V."/>
            <person name="Bigey F."/>
            <person name="Dequin S."/>
            <person name="Byrne K.P."/>
            <person name="Wolfe K.H."/>
        </authorList>
    </citation>
    <scope>NUCLEOTIDE SEQUENCE [LARGE SCALE GENOMIC DNA]</scope>
    <source>
        <strain evidence="4 5">NRRL Y-6702</strain>
    </source>
</reference>
<dbReference type="GO" id="GO:0016787">
    <property type="term" value="F:hydrolase activity"/>
    <property type="evidence" value="ECO:0007669"/>
    <property type="project" value="InterPro"/>
</dbReference>
<keyword evidence="1" id="KW-0378">Hydrolase</keyword>
<name>A0A7H9B0V4_ZYGMR</name>
<dbReference type="GeneID" id="59235702"/>
<dbReference type="GO" id="GO:0005759">
    <property type="term" value="C:mitochondrial matrix"/>
    <property type="evidence" value="ECO:0007669"/>
    <property type="project" value="TreeGrafter"/>
</dbReference>
<proteinExistence type="predicted"/>
<dbReference type="Gene3D" id="3.40.50.300">
    <property type="entry name" value="P-loop containing nucleotide triphosphate hydrolases"/>
    <property type="match status" value="2"/>
</dbReference>
<dbReference type="GO" id="GO:0000403">
    <property type="term" value="F:Y-form DNA binding"/>
    <property type="evidence" value="ECO:0007669"/>
    <property type="project" value="TreeGrafter"/>
</dbReference>
<keyword evidence="1" id="KW-0547">Nucleotide-binding</keyword>
<evidence type="ECO:0000313" key="5">
    <source>
        <dbReference type="Proteomes" id="UP000509704"/>
    </source>
</evidence>
<evidence type="ECO:0000256" key="1">
    <source>
        <dbReference type="ARBA" id="ARBA00022806"/>
    </source>
</evidence>
<keyword evidence="5" id="KW-1185">Reference proteome</keyword>
<dbReference type="SMART" id="SM00487">
    <property type="entry name" value="DEXDc"/>
    <property type="match status" value="1"/>
</dbReference>
<dbReference type="CDD" id="cd18799">
    <property type="entry name" value="SF2_C_EcoAI-like"/>
    <property type="match status" value="1"/>
</dbReference>
<gene>
    <name evidence="4" type="ORF">HG535_0C03570</name>
</gene>
<dbReference type="AlphaFoldDB" id="A0A7H9B0V4"/>
<dbReference type="Pfam" id="PF00271">
    <property type="entry name" value="Helicase_C"/>
    <property type="match status" value="1"/>
</dbReference>
<dbReference type="OrthoDB" id="16911at2759"/>
<keyword evidence="1" id="KW-0067">ATP-binding</keyword>
<evidence type="ECO:0000259" key="2">
    <source>
        <dbReference type="PROSITE" id="PS51192"/>
    </source>
</evidence>
<feature type="domain" description="Helicase ATP-binding" evidence="2">
    <location>
        <begin position="82"/>
        <end position="243"/>
    </location>
</feature>
<dbReference type="PROSITE" id="PS51194">
    <property type="entry name" value="HELICASE_CTER"/>
    <property type="match status" value="1"/>
</dbReference>
<evidence type="ECO:0000313" key="4">
    <source>
        <dbReference type="EMBL" id="QLG72004.1"/>
    </source>
</evidence>
<protein>
    <recommendedName>
        <fullName evidence="6">ATP-dependent helicase IRC3</fullName>
    </recommendedName>
</protein>